<name>A0A147J3A8_9SPHN</name>
<dbReference type="AlphaFoldDB" id="A0A147J3A8"/>
<feature type="compositionally biased region" description="Basic and acidic residues" evidence="1">
    <location>
        <begin position="52"/>
        <end position="62"/>
    </location>
</feature>
<feature type="region of interest" description="Disordered" evidence="1">
    <location>
        <begin position="52"/>
        <end position="78"/>
    </location>
</feature>
<gene>
    <name evidence="2" type="ORF">SB4_01200</name>
</gene>
<organism evidence="2 3">
    <name type="scientific">Sphingomonas sanguinis</name>
    <dbReference type="NCBI Taxonomy" id="33051"/>
    <lineage>
        <taxon>Bacteria</taxon>
        <taxon>Pseudomonadati</taxon>
        <taxon>Pseudomonadota</taxon>
        <taxon>Alphaproteobacteria</taxon>
        <taxon>Sphingomonadales</taxon>
        <taxon>Sphingomonadaceae</taxon>
        <taxon>Sphingomonas</taxon>
    </lineage>
</organism>
<feature type="region of interest" description="Disordered" evidence="1">
    <location>
        <begin position="123"/>
        <end position="145"/>
    </location>
</feature>
<accession>A0A147J3A8</accession>
<comment type="caution">
    <text evidence="2">The sequence shown here is derived from an EMBL/GenBank/DDBJ whole genome shotgun (WGS) entry which is preliminary data.</text>
</comment>
<dbReference type="RefSeq" id="WP_058751071.1">
    <property type="nucleotide sequence ID" value="NZ_LDTE01000003.1"/>
</dbReference>
<dbReference type="Proteomes" id="UP000074072">
    <property type="component" value="Unassembled WGS sequence"/>
</dbReference>
<dbReference type="OrthoDB" id="7581188at2"/>
<evidence type="ECO:0000313" key="2">
    <source>
        <dbReference type="EMBL" id="KTW03153.1"/>
    </source>
</evidence>
<dbReference type="PATRIC" id="fig|33051.4.peg.1871"/>
<protein>
    <submittedName>
        <fullName evidence="2">Uncharacterized protein</fullName>
    </submittedName>
</protein>
<reference evidence="2 3" key="1">
    <citation type="journal article" date="2016" name="Front. Microbiol.">
        <title>Genomic Resource of Rice Seed Associated Bacteria.</title>
        <authorList>
            <person name="Midha S."/>
            <person name="Bansal K."/>
            <person name="Sharma S."/>
            <person name="Kumar N."/>
            <person name="Patil P.P."/>
            <person name="Chaudhry V."/>
            <person name="Patil P.B."/>
        </authorList>
    </citation>
    <scope>NUCLEOTIDE SEQUENCE [LARGE SCALE GENOMIC DNA]</scope>
    <source>
        <strain evidence="2 3">SB4</strain>
    </source>
</reference>
<proteinExistence type="predicted"/>
<sequence>MIPLLLIALQAEPAVPLPPPGPGAQRFSILARDPCPASAGTEQDIIVCGRRQANDRAPRLGDEVPTGPTPSNPDMTGADALRAASIPCAALQGGCQVGFDVLTPALMLANEARIGISKLVDKSRDKSRRVPIALDGPGPQGHLEP</sequence>
<evidence type="ECO:0000256" key="1">
    <source>
        <dbReference type="SAM" id="MobiDB-lite"/>
    </source>
</evidence>
<evidence type="ECO:0000313" key="3">
    <source>
        <dbReference type="Proteomes" id="UP000074072"/>
    </source>
</evidence>
<dbReference type="EMBL" id="LDTE01000003">
    <property type="protein sequence ID" value="KTW03153.1"/>
    <property type="molecule type" value="Genomic_DNA"/>
</dbReference>